<comment type="caution">
    <text evidence="2">The sequence shown here is derived from an EMBL/GenBank/DDBJ whole genome shotgun (WGS) entry which is preliminary data.</text>
</comment>
<accession>A0A8S4EXH5</accession>
<name>A0A8S4EXH5_PLUXY</name>
<organism evidence="2 3">
    <name type="scientific">Plutella xylostella</name>
    <name type="common">Diamondback moth</name>
    <name type="synonym">Plutella maculipennis</name>
    <dbReference type="NCBI Taxonomy" id="51655"/>
    <lineage>
        <taxon>Eukaryota</taxon>
        <taxon>Metazoa</taxon>
        <taxon>Ecdysozoa</taxon>
        <taxon>Arthropoda</taxon>
        <taxon>Hexapoda</taxon>
        <taxon>Insecta</taxon>
        <taxon>Pterygota</taxon>
        <taxon>Neoptera</taxon>
        <taxon>Endopterygota</taxon>
        <taxon>Lepidoptera</taxon>
        <taxon>Glossata</taxon>
        <taxon>Ditrysia</taxon>
        <taxon>Yponomeutoidea</taxon>
        <taxon>Plutellidae</taxon>
        <taxon>Plutella</taxon>
    </lineage>
</organism>
<feature type="compositionally biased region" description="Basic and acidic residues" evidence="1">
    <location>
        <begin position="9"/>
        <end position="21"/>
    </location>
</feature>
<reference evidence="2" key="1">
    <citation type="submission" date="2020-11" db="EMBL/GenBank/DDBJ databases">
        <authorList>
            <person name="Whiteford S."/>
        </authorList>
    </citation>
    <scope>NUCLEOTIDE SEQUENCE</scope>
</reference>
<evidence type="ECO:0000313" key="3">
    <source>
        <dbReference type="Proteomes" id="UP000653454"/>
    </source>
</evidence>
<dbReference type="AlphaFoldDB" id="A0A8S4EXH5"/>
<sequence>MRRNKRLSIKKEKEDAKTRASANKEQDLAYYVHDRVELMRQVFSTLSAKEIKAMAPECIRKLSNDDIEELCLDENILVTCRDTEVAHASTLCNSGR</sequence>
<gene>
    <name evidence="2" type="ORF">PLXY2_LOCUS7060</name>
</gene>
<dbReference type="PANTHER" id="PTHR14740:SF3">
    <property type="entry name" value="CASPASE ACTIVITY AND APOPTOSIS INHIBITOR 1"/>
    <property type="match status" value="1"/>
</dbReference>
<dbReference type="Proteomes" id="UP000653454">
    <property type="component" value="Unassembled WGS sequence"/>
</dbReference>
<dbReference type="EMBL" id="CAJHNJ030000023">
    <property type="protein sequence ID" value="CAG9120160.1"/>
    <property type="molecule type" value="Genomic_DNA"/>
</dbReference>
<keyword evidence="3" id="KW-1185">Reference proteome</keyword>
<dbReference type="Pfam" id="PF15335">
    <property type="entry name" value="CAAP1"/>
    <property type="match status" value="1"/>
</dbReference>
<proteinExistence type="predicted"/>
<evidence type="ECO:0000256" key="1">
    <source>
        <dbReference type="SAM" id="MobiDB-lite"/>
    </source>
</evidence>
<dbReference type="InterPro" id="IPR038991">
    <property type="entry name" value="CAAP1"/>
</dbReference>
<feature type="region of interest" description="Disordered" evidence="1">
    <location>
        <begin position="1"/>
        <end position="21"/>
    </location>
</feature>
<protein>
    <submittedName>
        <fullName evidence="2">(diamondback moth) hypothetical protein</fullName>
    </submittedName>
</protein>
<evidence type="ECO:0000313" key="2">
    <source>
        <dbReference type="EMBL" id="CAG9120160.1"/>
    </source>
</evidence>
<dbReference type="PANTHER" id="PTHR14740">
    <property type="entry name" value="CASPASE ACTIVITY AND APOPTOSIS INHIBITOR 1"/>
    <property type="match status" value="1"/>
</dbReference>
<dbReference type="GO" id="GO:0042981">
    <property type="term" value="P:regulation of apoptotic process"/>
    <property type="evidence" value="ECO:0007669"/>
    <property type="project" value="InterPro"/>
</dbReference>